<feature type="region of interest" description="Disordered" evidence="7">
    <location>
        <begin position="344"/>
        <end position="390"/>
    </location>
</feature>
<evidence type="ECO:0000256" key="4">
    <source>
        <dbReference type="ARBA" id="ARBA00022692"/>
    </source>
</evidence>
<evidence type="ECO:0000313" key="10">
    <source>
        <dbReference type="EMBL" id="NIJ00987.1"/>
    </source>
</evidence>
<name>A0ABX0TER2_9MICC</name>
<dbReference type="CDD" id="cd00060">
    <property type="entry name" value="FHA"/>
    <property type="match status" value="1"/>
</dbReference>
<feature type="transmembrane region" description="Helical" evidence="8">
    <location>
        <begin position="235"/>
        <end position="256"/>
    </location>
</feature>
<evidence type="ECO:0000256" key="8">
    <source>
        <dbReference type="SAM" id="Phobius"/>
    </source>
</evidence>
<proteinExistence type="predicted"/>
<dbReference type="PANTHER" id="PTHR36115">
    <property type="entry name" value="PROLINE-RICH ANTIGEN HOMOLOG-RELATED"/>
    <property type="match status" value="1"/>
</dbReference>
<dbReference type="InterPro" id="IPR008984">
    <property type="entry name" value="SMAD_FHA_dom_sf"/>
</dbReference>
<feature type="region of interest" description="Disordered" evidence="7">
    <location>
        <begin position="50"/>
        <end position="91"/>
    </location>
</feature>
<keyword evidence="4 8" id="KW-0812">Transmembrane</keyword>
<dbReference type="Pfam" id="PF13248">
    <property type="entry name" value="Zn_ribbon_3"/>
    <property type="match status" value="1"/>
</dbReference>
<evidence type="ECO:0000259" key="9">
    <source>
        <dbReference type="PROSITE" id="PS50006"/>
    </source>
</evidence>
<feature type="compositionally biased region" description="Low complexity" evidence="7">
    <location>
        <begin position="75"/>
        <end position="87"/>
    </location>
</feature>
<evidence type="ECO:0000256" key="1">
    <source>
        <dbReference type="ARBA" id="ARBA00004651"/>
    </source>
</evidence>
<sequence length="559" mass="56944">MSSDAELCPACKHPVRPGATFCTQCGSPLNNRGARREGNINHAQKAALETANRQGTPDPGSISVVSGPVAPARQTQTGTTTTPESVPGPGGGGTMTTKLELVPASAGKRLGAAVLDWLGPIVVLATTFSIGIAGITQTRKNGFIVYDTGLLVLLGSIGLGVTVVYIFVILGMEAKSGTTVGNKLMGIRSTDADGYAPGAGAVFVRGIITGGLLLLGILASVILSALGLINLVMWIGLPLMVLGAVWAILVVVSNAWDKEGKLRGWQDKAAKALVFDVNAGRNPVTSGGIQGPYSFAPMNLPPVLPVASPVPGGQANSPARVSAPVEAAGTVRPAAAATPPAAVMPPAAVQPSHDPNQWRPPAQPRTPSQATTVQASPAPAPANSATPVASAPQVVPSAPHVVPSAPHVVPSAPHVVPSAPHVVPSAPGAAAHPDDDVERTQMRPGAARALAVLRIRVDDGQDVQLGGSVLLGRNPAPQPGENVEQLLPVSDPGRSISKTHLHLRVDGDGVWVTDRNSTNGSAVTTPDGIQTRLHAGEAVLVRPGSTVHFGDRSFHLGQA</sequence>
<dbReference type="PANTHER" id="PTHR36115:SF4">
    <property type="entry name" value="MEMBRANE PROTEIN"/>
    <property type="match status" value="1"/>
</dbReference>
<dbReference type="InterPro" id="IPR059113">
    <property type="entry name" value="Znf_ribbon"/>
</dbReference>
<comment type="subcellular location">
    <subcellularLocation>
        <location evidence="1">Cell membrane</location>
        <topology evidence="1">Multi-pass membrane protein</topology>
    </subcellularLocation>
</comment>
<dbReference type="Pfam" id="PF06271">
    <property type="entry name" value="RDD"/>
    <property type="match status" value="1"/>
</dbReference>
<evidence type="ECO:0000256" key="5">
    <source>
        <dbReference type="ARBA" id="ARBA00022989"/>
    </source>
</evidence>
<evidence type="ECO:0000256" key="7">
    <source>
        <dbReference type="SAM" id="MobiDB-lite"/>
    </source>
</evidence>
<feature type="transmembrane region" description="Helical" evidence="8">
    <location>
        <begin position="117"/>
        <end position="136"/>
    </location>
</feature>
<dbReference type="InterPro" id="IPR010432">
    <property type="entry name" value="RDD"/>
</dbReference>
<evidence type="ECO:0000313" key="11">
    <source>
        <dbReference type="Proteomes" id="UP000802392"/>
    </source>
</evidence>
<accession>A0ABX0TER2</accession>
<dbReference type="Gene3D" id="2.60.200.20">
    <property type="match status" value="1"/>
</dbReference>
<dbReference type="InterPro" id="IPR051791">
    <property type="entry name" value="Pra-immunoreactive"/>
</dbReference>
<evidence type="ECO:0000256" key="2">
    <source>
        <dbReference type="ARBA" id="ARBA00022475"/>
    </source>
</evidence>
<dbReference type="SUPFAM" id="SSF49879">
    <property type="entry name" value="SMAD/FHA domain"/>
    <property type="match status" value="1"/>
</dbReference>
<feature type="compositionally biased region" description="Low complexity" evidence="7">
    <location>
        <begin position="375"/>
        <end position="390"/>
    </location>
</feature>
<keyword evidence="2" id="KW-1003">Cell membrane</keyword>
<keyword evidence="6 8" id="KW-0472">Membrane</keyword>
<feature type="compositionally biased region" description="Polar residues" evidence="7">
    <location>
        <begin position="365"/>
        <end position="374"/>
    </location>
</feature>
<dbReference type="PROSITE" id="PS50006">
    <property type="entry name" value="FHA_DOMAIN"/>
    <property type="match status" value="1"/>
</dbReference>
<dbReference type="InterPro" id="IPR000253">
    <property type="entry name" value="FHA_dom"/>
</dbReference>
<comment type="caution">
    <text evidence="10">The sequence shown here is derived from an EMBL/GenBank/DDBJ whole genome shotgun (WGS) entry which is preliminary data.</text>
</comment>
<protein>
    <submittedName>
        <fullName evidence="10">RDD family membrane protein YckC</fullName>
    </submittedName>
</protein>
<dbReference type="EMBL" id="JAAOZD010000002">
    <property type="protein sequence ID" value="NIJ00987.1"/>
    <property type="molecule type" value="Genomic_DNA"/>
</dbReference>
<dbReference type="Proteomes" id="UP000802392">
    <property type="component" value="Unassembled WGS sequence"/>
</dbReference>
<dbReference type="Pfam" id="PF00498">
    <property type="entry name" value="FHA"/>
    <property type="match status" value="1"/>
</dbReference>
<keyword evidence="5 8" id="KW-1133">Transmembrane helix</keyword>
<feature type="transmembrane region" description="Helical" evidence="8">
    <location>
        <begin position="148"/>
        <end position="170"/>
    </location>
</feature>
<reference evidence="10 11" key="1">
    <citation type="submission" date="2020-03" db="EMBL/GenBank/DDBJ databases">
        <title>Genomic Encyclopedia of Type Strains, Phase III (KMG-III): the genomes of soil and plant-associated and newly described type strains.</title>
        <authorList>
            <person name="Whitman W."/>
        </authorList>
    </citation>
    <scope>NUCLEOTIDE SEQUENCE [LARGE SCALE GENOMIC DNA]</scope>
    <source>
        <strain evidence="10 11">CECT 4207</strain>
    </source>
</reference>
<gene>
    <name evidence="10" type="ORF">FHR86_001300</name>
</gene>
<evidence type="ECO:0000256" key="6">
    <source>
        <dbReference type="ARBA" id="ARBA00023136"/>
    </source>
</evidence>
<feature type="transmembrane region" description="Helical" evidence="8">
    <location>
        <begin position="207"/>
        <end position="229"/>
    </location>
</feature>
<dbReference type="RefSeq" id="WP_167264749.1">
    <property type="nucleotide sequence ID" value="NZ_BAAAVO010000009.1"/>
</dbReference>
<organism evidence="10 11">
    <name type="scientific">Paenarthrobacter ilicis</name>
    <dbReference type="NCBI Taxonomy" id="43665"/>
    <lineage>
        <taxon>Bacteria</taxon>
        <taxon>Bacillati</taxon>
        <taxon>Actinomycetota</taxon>
        <taxon>Actinomycetes</taxon>
        <taxon>Micrococcales</taxon>
        <taxon>Micrococcaceae</taxon>
        <taxon>Paenarthrobacter</taxon>
    </lineage>
</organism>
<keyword evidence="11" id="KW-1185">Reference proteome</keyword>
<feature type="domain" description="FHA" evidence="9">
    <location>
        <begin position="469"/>
        <end position="524"/>
    </location>
</feature>
<keyword evidence="3" id="KW-0597">Phosphoprotein</keyword>
<evidence type="ECO:0000256" key="3">
    <source>
        <dbReference type="ARBA" id="ARBA00022553"/>
    </source>
</evidence>